<dbReference type="Gene3D" id="2.60.40.4070">
    <property type="match status" value="1"/>
</dbReference>
<dbReference type="InterPro" id="IPR001769">
    <property type="entry name" value="Gingipain"/>
</dbReference>
<sequence>MLKRFSVFLSLIMVSFCSYAQKYGNEWIDFSLKYSKITITEEGLYKITYDDVVSKALQNGVLDPNKFQLFNKGLEIPLNITGAQDGVFNQGDEIYFYGTKNNASLDKVLYTNQADLPNDDVSLFTDENYYFLTYNPSKNGLRYQIYNLSTNGLTPENSVIANSRLNFNSNYYPGAYILDAMSLSEYIEGEGYLGATLSKGQTVNYQLNTSNYINSGYQSKISFYVAGRSNAASTNSTGNNHHFRVSFNNSSLFDSLYRSYGTIRKTTPININSSVTNISFSSIDDLGAVTDFQAPGYLEVNYGRDLNLNGLKSLSFKVDTPKPLMLLSFSNINLTTPLIIEKNGINLFTSSGPGQFVLKDATLGTDYLLTDQSLAKGVALSDVTFKNINTNTSKTYLIISNNLLKDGAEAYQSYNQSIGMPTSVVYTDDLYNEFYYGFHHPLALRNYCRYMVDKGNVKPEYLLLLGKGQEYPKLSINNDLVPTMGFPASDNMLTSGLNGSNLEPGLATGRIPATENLDVLNYLEKLKVYNNLPDSLWRKKMQFISGGRTLSENLSFQGYQNSLAQLATGEFFGAKPVYIKKNVNSPVTENFTDLIVKETKLGTGLISYLGHGSTITTEIIMGEPSTLGNQDKPTIYLVNGCSTGNAFTEVRSLGEKFLLQKDFGAVAWIGTTSEGVASYLNGASLKFYNNWFVSNYGLSLAKGIKYGLNLFQNSNDKLNLAHLRQYILLGDPYLKFYSLDKPDYSISTTDIFPTIPDQNANNKNLQLSLIVKNLGKSVSDSLEIEITRNLPDGSSVKYPIYNVAPVFNSDTLKIILNNDIKGIAGNNKISIKINPNNKVAEKTLTNNDASIEVFLPSNGLNLIFPLKNSIVGSNQISLKAEPDDLFTKNASYLFEIDTIPTFTSSFKVSSPIIVADLFPTWAPNVNWENNKVYYWRARLNLPLDKGGQWSQSSFTYIKDETDGYMVSSYNELKDFELNGIETGLNYLQFLPDVFSTTIQTRGDNASNLEERRFRYGGLGLGYCTPEFSGLSIVTYDPVVTGKRFSYPSPYNCSNDSGPIIGYTGQYYWDTNNTTELDSLLSYLRQVPNGSRVIGYNGYNAAFDELPTSIKNELKNLGLSKFENVKRGEPYMFWGVKGSLPGTAIEETADYNSTINPKEQIIKKSVDLIYKSSKGFIKSNKIGPAKKWISFNSNFFNRTSDKTTYTIIGVDKNNTEKTIYNNFDANTQDLSSIDANAYPFLKLKTNFENNDLRSIPQLKYIKVSYQPVSEISFNPEFKNEFYSNELQEGDSLRLSFGLSNLSKYQTDQINVYYQLIVNNKTLPEKLIDKIDSLKPFENSSFSLIEDTKNLSGDNIIKLSAKYENQEDAFQFNNYVTKAFTVKRDNKEPIVNVLFDGKNIINGEIVSPSPLISITSIDENKFLLMNDTTNVDVYLRGSKQDDFKRINYSSKQLNFIPSATKELNKSVINFKPDLLPDDVYTLKVKSKDNSGNGGNLPDYLTEFTVVNESSISNFYPYPNPVVNEMRFVFTLTGSKIPDKIKIQILTSSGKVVREINKNELGNLRIGNNVTDFNWDGTDQFGDRLANGIYFYKVSVEDNEKGEFKTRKTSNTPFFKNNIGKIYLLK</sequence>
<gene>
    <name evidence="6" type="ORF">I5M32_08715</name>
</gene>
<dbReference type="InterPro" id="IPR029030">
    <property type="entry name" value="Caspase-like_dom_sf"/>
</dbReference>
<feature type="signal peptide" evidence="2">
    <location>
        <begin position="1"/>
        <end position="20"/>
    </location>
</feature>
<feature type="chain" id="PRO_5046187827" description="Peptidase family C25" evidence="2">
    <location>
        <begin position="21"/>
        <end position="1623"/>
    </location>
</feature>
<feature type="domain" description="Gingipain" evidence="3">
    <location>
        <begin position="396"/>
        <end position="735"/>
    </location>
</feature>
<dbReference type="InterPro" id="IPR029031">
    <property type="entry name" value="Gingipain_N_sf"/>
</dbReference>
<dbReference type="Gene3D" id="2.60.40.10">
    <property type="entry name" value="Immunoglobulins"/>
    <property type="match status" value="1"/>
</dbReference>
<reference evidence="6 7" key="1">
    <citation type="submission" date="2020-12" db="EMBL/GenBank/DDBJ databases">
        <title>Bacterial novel species Pedobacter sp. SD-b isolated from soil.</title>
        <authorList>
            <person name="Jung H.-Y."/>
        </authorList>
    </citation>
    <scope>NUCLEOTIDE SEQUENCE [LARGE SCALE GENOMIC DNA]</scope>
    <source>
        <strain evidence="6 7">SD-b</strain>
    </source>
</reference>
<evidence type="ECO:0000313" key="6">
    <source>
        <dbReference type="EMBL" id="MBK0383039.1"/>
    </source>
</evidence>
<evidence type="ECO:0000259" key="5">
    <source>
        <dbReference type="Pfam" id="PF15711"/>
    </source>
</evidence>
<organism evidence="6 7">
    <name type="scientific">Pedobacter segetis</name>
    <dbReference type="NCBI Taxonomy" id="2793069"/>
    <lineage>
        <taxon>Bacteria</taxon>
        <taxon>Pseudomonadati</taxon>
        <taxon>Bacteroidota</taxon>
        <taxon>Sphingobacteriia</taxon>
        <taxon>Sphingobacteriales</taxon>
        <taxon>Sphingobacteriaceae</taxon>
        <taxon>Pedobacter</taxon>
    </lineage>
</organism>
<feature type="domain" description="FlgD/Vpr Ig-like" evidence="4">
    <location>
        <begin position="1525"/>
        <end position="1595"/>
    </location>
</feature>
<protein>
    <recommendedName>
        <fullName evidence="8">Peptidase family C25</fullName>
    </recommendedName>
</protein>
<dbReference type="InterPro" id="IPR013783">
    <property type="entry name" value="Ig-like_fold"/>
</dbReference>
<dbReference type="Proteomes" id="UP000660024">
    <property type="component" value="Unassembled WGS sequence"/>
</dbReference>
<evidence type="ECO:0000259" key="3">
    <source>
        <dbReference type="Pfam" id="PF01364"/>
    </source>
</evidence>
<dbReference type="InterPro" id="IPR025965">
    <property type="entry name" value="FlgD/Vpr_Ig-like"/>
</dbReference>
<keyword evidence="7" id="KW-1185">Reference proteome</keyword>
<dbReference type="EMBL" id="JAEHFY010000010">
    <property type="protein sequence ID" value="MBK0383039.1"/>
    <property type="molecule type" value="Genomic_DNA"/>
</dbReference>
<dbReference type="Pfam" id="PF01364">
    <property type="entry name" value="Peptidase_C25"/>
    <property type="match status" value="1"/>
</dbReference>
<dbReference type="Gene3D" id="3.40.50.10390">
    <property type="entry name" value="Gingipain r, domain 1"/>
    <property type="match status" value="1"/>
</dbReference>
<keyword evidence="1 2" id="KW-0732">Signal</keyword>
<evidence type="ECO:0008006" key="8">
    <source>
        <dbReference type="Google" id="ProtNLM"/>
    </source>
</evidence>
<dbReference type="Pfam" id="PF15711">
    <property type="entry name" value="ILEI"/>
    <property type="match status" value="1"/>
</dbReference>
<comment type="caution">
    <text evidence="6">The sequence shown here is derived from an EMBL/GenBank/DDBJ whole genome shotgun (WGS) entry which is preliminary data.</text>
</comment>
<evidence type="ECO:0000259" key="4">
    <source>
        <dbReference type="Pfam" id="PF13860"/>
    </source>
</evidence>
<dbReference type="RefSeq" id="WP_200585843.1">
    <property type="nucleotide sequence ID" value="NZ_JAEHFY010000010.1"/>
</dbReference>
<evidence type="ECO:0000256" key="1">
    <source>
        <dbReference type="ARBA" id="ARBA00022729"/>
    </source>
</evidence>
<evidence type="ECO:0000256" key="2">
    <source>
        <dbReference type="SAM" id="SignalP"/>
    </source>
</evidence>
<dbReference type="Pfam" id="PF13860">
    <property type="entry name" value="FlgD_ig"/>
    <property type="match status" value="1"/>
</dbReference>
<name>A0ABS1BJI1_9SPHI</name>
<feature type="domain" description="ILEI/PANDER" evidence="5">
    <location>
        <begin position="1067"/>
        <end position="1138"/>
    </location>
</feature>
<dbReference type="InterPro" id="IPR039477">
    <property type="entry name" value="ILEI/PANDER_dom"/>
</dbReference>
<dbReference type="Gene3D" id="3.40.50.1460">
    <property type="match status" value="1"/>
</dbReference>
<accession>A0ABS1BJI1</accession>
<evidence type="ECO:0000313" key="7">
    <source>
        <dbReference type="Proteomes" id="UP000660024"/>
    </source>
</evidence>
<proteinExistence type="predicted"/>
<dbReference type="SUPFAM" id="SSF52129">
    <property type="entry name" value="Caspase-like"/>
    <property type="match status" value="1"/>
</dbReference>